<comment type="caution">
    <text evidence="7">The sequence shown here is derived from an EMBL/GenBank/DDBJ whole genome shotgun (WGS) entry which is preliminary data.</text>
</comment>
<dbReference type="PROSITE" id="PS00521">
    <property type="entry name" value="P5CR"/>
    <property type="match status" value="1"/>
</dbReference>
<dbReference type="InterPro" id="IPR053790">
    <property type="entry name" value="P5CR-like_CS"/>
</dbReference>
<dbReference type="Pfam" id="PF03807">
    <property type="entry name" value="F420_oxidored"/>
    <property type="match status" value="1"/>
</dbReference>
<evidence type="ECO:0000256" key="3">
    <source>
        <dbReference type="ARBA" id="ARBA00023002"/>
    </source>
</evidence>
<evidence type="ECO:0000313" key="8">
    <source>
        <dbReference type="Proteomes" id="UP001439008"/>
    </source>
</evidence>
<gene>
    <name evidence="7" type="ORF">MHBO_000678</name>
</gene>
<accession>A0ABV2AGF6</accession>
<dbReference type="InterPro" id="IPR028939">
    <property type="entry name" value="P5C_Rdtase_cat_N"/>
</dbReference>
<keyword evidence="3 4" id="KW-0560">Oxidoreductase</keyword>
<dbReference type="InterPro" id="IPR036291">
    <property type="entry name" value="NAD(P)-bd_dom_sf"/>
</dbReference>
<dbReference type="InterPro" id="IPR029036">
    <property type="entry name" value="P5CR_dimer"/>
</dbReference>
<evidence type="ECO:0000256" key="2">
    <source>
        <dbReference type="ARBA" id="ARBA00022857"/>
    </source>
</evidence>
<evidence type="ECO:0000259" key="5">
    <source>
        <dbReference type="Pfam" id="PF03807"/>
    </source>
</evidence>
<dbReference type="Pfam" id="PF14748">
    <property type="entry name" value="P5CR_dimer"/>
    <property type="match status" value="1"/>
</dbReference>
<evidence type="ECO:0000256" key="1">
    <source>
        <dbReference type="ARBA" id="ARBA00005525"/>
    </source>
</evidence>
<dbReference type="Proteomes" id="UP001439008">
    <property type="component" value="Unassembled WGS sequence"/>
</dbReference>
<dbReference type="SUPFAM" id="SSF48179">
    <property type="entry name" value="6-phosphogluconate dehydrogenase C-terminal domain-like"/>
    <property type="match status" value="1"/>
</dbReference>
<evidence type="ECO:0000313" key="7">
    <source>
        <dbReference type="EMBL" id="MES1918768.1"/>
    </source>
</evidence>
<comment type="pathway">
    <text evidence="4">Amino-acid biosynthesis; L-proline biosynthesis; L-proline from L-glutamate 5-semialdehyde: step 1/1.</text>
</comment>
<feature type="domain" description="Pyrroline-5-carboxylate reductase dimerisation" evidence="6">
    <location>
        <begin position="177"/>
        <end position="280"/>
    </location>
</feature>
<reference evidence="7 8" key="1">
    <citation type="journal article" date="2024" name="BMC Biol.">
        <title>Comparative genomics of Ascetosporea gives new insight into the evolutionary basis for animal parasitism in Rhizaria.</title>
        <authorList>
            <person name="Hiltunen Thoren M."/>
            <person name="Onut-Brannstrom I."/>
            <person name="Alfjorden A."/>
            <person name="Peckova H."/>
            <person name="Swords F."/>
            <person name="Hooper C."/>
            <person name="Holzer A.S."/>
            <person name="Bass D."/>
            <person name="Burki F."/>
        </authorList>
    </citation>
    <scope>NUCLEOTIDE SEQUENCE [LARGE SCALE GENOMIC DNA]</scope>
    <source>
        <strain evidence="7">20-A016</strain>
    </source>
</reference>
<dbReference type="PIRSF" id="PIRSF000193">
    <property type="entry name" value="Pyrrol-5-carb_rd"/>
    <property type="match status" value="1"/>
</dbReference>
<dbReference type="EMBL" id="JBDODL010000121">
    <property type="protein sequence ID" value="MES1918768.1"/>
    <property type="molecule type" value="Genomic_DNA"/>
</dbReference>
<dbReference type="EC" id="1.5.1.2" evidence="4"/>
<evidence type="ECO:0000256" key="4">
    <source>
        <dbReference type="RuleBase" id="RU003903"/>
    </source>
</evidence>
<dbReference type="Gene3D" id="3.40.50.720">
    <property type="entry name" value="NAD(P)-binding Rossmann-like Domain"/>
    <property type="match status" value="1"/>
</dbReference>
<name>A0ABV2AGF6_9EUKA</name>
<evidence type="ECO:0000259" key="6">
    <source>
        <dbReference type="Pfam" id="PF14748"/>
    </source>
</evidence>
<dbReference type="PANTHER" id="PTHR11645">
    <property type="entry name" value="PYRROLINE-5-CARBOXYLATE REDUCTASE"/>
    <property type="match status" value="1"/>
</dbReference>
<organism evidence="7 8">
    <name type="scientific">Bonamia ostreae</name>
    <dbReference type="NCBI Taxonomy" id="126728"/>
    <lineage>
        <taxon>Eukaryota</taxon>
        <taxon>Sar</taxon>
        <taxon>Rhizaria</taxon>
        <taxon>Endomyxa</taxon>
        <taxon>Ascetosporea</taxon>
        <taxon>Haplosporida</taxon>
        <taxon>Bonamia</taxon>
    </lineage>
</organism>
<dbReference type="HAMAP" id="MF_01925">
    <property type="entry name" value="P5C_reductase"/>
    <property type="match status" value="1"/>
</dbReference>
<dbReference type="InterPro" id="IPR000304">
    <property type="entry name" value="Pyrroline-COOH_reductase"/>
</dbReference>
<dbReference type="Gene3D" id="1.10.3730.10">
    <property type="entry name" value="ProC C-terminal domain-like"/>
    <property type="match status" value="1"/>
</dbReference>
<dbReference type="PANTHER" id="PTHR11645:SF0">
    <property type="entry name" value="PYRROLINE-5-CARBOXYLATE REDUCTASE 3"/>
    <property type="match status" value="1"/>
</dbReference>
<comment type="similarity">
    <text evidence="1 4">Belongs to the pyrroline-5-carboxylate reductase family.</text>
</comment>
<sequence length="284" mass="30114">MSIPKKQNVEKRARKMSVAFIGARVMGPAMAAALINKSVFAETKMVLCNTDSEITSGLRSKFPKSKITTDACEAVEGADLVVLCVPPKGYRKTLKAIEKSLNPTQLVISVLAGIKLDDIQEIIPTSPVTRVMPNITATVNEMASGFAFGRRMESDDQKELVRYVLNSIGTAFEVKEPLLGAVTGVSGSSPAFVLMMIEALADGGLLHGLPKDVGLKLAAQAVMGAAKMALESEVHPAQLRDRITSPGGTTIAGVQSLEDDGFRGAVINAVDSVVERAEELSEES</sequence>
<proteinExistence type="inferred from homology"/>
<keyword evidence="4" id="KW-0641">Proline biosynthesis</keyword>
<dbReference type="SUPFAM" id="SSF51735">
    <property type="entry name" value="NAD(P)-binding Rossmann-fold domains"/>
    <property type="match status" value="1"/>
</dbReference>
<keyword evidence="8" id="KW-1185">Reference proteome</keyword>
<dbReference type="NCBIfam" id="TIGR00112">
    <property type="entry name" value="proC"/>
    <property type="match status" value="1"/>
</dbReference>
<comment type="catalytic activity">
    <reaction evidence="4">
        <text>L-proline + NADP(+) = (S)-1-pyrroline-5-carboxylate + NADPH + 2 H(+)</text>
        <dbReference type="Rhea" id="RHEA:14109"/>
        <dbReference type="ChEBI" id="CHEBI:15378"/>
        <dbReference type="ChEBI" id="CHEBI:17388"/>
        <dbReference type="ChEBI" id="CHEBI:57783"/>
        <dbReference type="ChEBI" id="CHEBI:58349"/>
        <dbReference type="ChEBI" id="CHEBI:60039"/>
        <dbReference type="EC" id="1.5.1.2"/>
    </reaction>
</comment>
<keyword evidence="4" id="KW-0028">Amino-acid biosynthesis</keyword>
<dbReference type="InterPro" id="IPR008927">
    <property type="entry name" value="6-PGluconate_DH-like_C_sf"/>
</dbReference>
<protein>
    <recommendedName>
        <fullName evidence="4">Pyrroline-5-carboxylate reductase</fullName>
        <ecNumber evidence="4">1.5.1.2</ecNumber>
    </recommendedName>
</protein>
<keyword evidence="2 4" id="KW-0521">NADP</keyword>
<feature type="domain" description="Pyrroline-5-carboxylate reductase catalytic N-terminal" evidence="5">
    <location>
        <begin position="18"/>
        <end position="113"/>
    </location>
</feature>